<keyword evidence="2" id="KW-1185">Reference proteome</keyword>
<dbReference type="Proteomes" id="UP000041254">
    <property type="component" value="Unassembled WGS sequence"/>
</dbReference>
<dbReference type="AlphaFoldDB" id="A0A0G4FYJ6"/>
<evidence type="ECO:0000313" key="1">
    <source>
        <dbReference type="EMBL" id="CEM20435.1"/>
    </source>
</evidence>
<sequence>MSAISSRSSDTDSPVVNGEAVPCIFRHSRVWLLKIKDVGSLRVATRQHSIVDFPPDALRKRLTHSLHSKRLADGSRLDTVLVFDAQTVSEPRVVLPAIWMVEEQRWDEVADVLRLAEQCGRCTLPVRLTADDINRHANKTAYLAAPRVLAQLKMVGPHIDFGNGVTFQLFQHGDTLRAIKDEDGFELDIDPPLPLNHPYQQHRQQHDPPVRSSIDYDRFLGWRSMTGET</sequence>
<evidence type="ECO:0000313" key="2">
    <source>
        <dbReference type="Proteomes" id="UP000041254"/>
    </source>
</evidence>
<gene>
    <name evidence="1" type="ORF">Vbra_9528</name>
</gene>
<name>A0A0G4FYJ6_VITBC</name>
<reference evidence="1 2" key="1">
    <citation type="submission" date="2014-11" db="EMBL/GenBank/DDBJ databases">
        <authorList>
            <person name="Zhu J."/>
            <person name="Qi W."/>
            <person name="Song R."/>
        </authorList>
    </citation>
    <scope>NUCLEOTIDE SEQUENCE [LARGE SCALE GENOMIC DNA]</scope>
</reference>
<dbReference type="EMBL" id="CDMY01000528">
    <property type="protein sequence ID" value="CEM20435.1"/>
    <property type="molecule type" value="Genomic_DNA"/>
</dbReference>
<organism evidence="1 2">
    <name type="scientific">Vitrella brassicaformis (strain CCMP3155)</name>
    <dbReference type="NCBI Taxonomy" id="1169540"/>
    <lineage>
        <taxon>Eukaryota</taxon>
        <taxon>Sar</taxon>
        <taxon>Alveolata</taxon>
        <taxon>Colpodellida</taxon>
        <taxon>Vitrellaceae</taxon>
        <taxon>Vitrella</taxon>
    </lineage>
</organism>
<accession>A0A0G4FYJ6</accession>
<dbReference type="InParanoid" id="A0A0G4FYJ6"/>
<protein>
    <submittedName>
        <fullName evidence="1">Uncharacterized protein</fullName>
    </submittedName>
</protein>
<proteinExistence type="predicted"/>
<dbReference type="PhylomeDB" id="A0A0G4FYJ6"/>
<dbReference type="VEuPathDB" id="CryptoDB:Vbra_9528"/>